<sequence length="79" mass="9081">MASLKLLGVLFIVFAFSGCSDAMNQRPIRHYVNGRQGWVPHPAQDYNQWAGSNRFLVHDTVYDVVYSYYVLVWTIVVLS</sequence>
<dbReference type="Gramene" id="AUR62039190-RA">
    <property type="protein sequence ID" value="AUR62039190-RA:cds"/>
    <property type="gene ID" value="AUR62039190"/>
</dbReference>
<name>A0A803N237_CHEQI</name>
<dbReference type="AlphaFoldDB" id="A0A803N237"/>
<evidence type="ECO:0008006" key="4">
    <source>
        <dbReference type="Google" id="ProtNLM"/>
    </source>
</evidence>
<organism evidence="2 3">
    <name type="scientific">Chenopodium quinoa</name>
    <name type="common">Quinoa</name>
    <dbReference type="NCBI Taxonomy" id="63459"/>
    <lineage>
        <taxon>Eukaryota</taxon>
        <taxon>Viridiplantae</taxon>
        <taxon>Streptophyta</taxon>
        <taxon>Embryophyta</taxon>
        <taxon>Tracheophyta</taxon>
        <taxon>Spermatophyta</taxon>
        <taxon>Magnoliopsida</taxon>
        <taxon>eudicotyledons</taxon>
        <taxon>Gunneridae</taxon>
        <taxon>Pentapetalae</taxon>
        <taxon>Caryophyllales</taxon>
        <taxon>Chenopodiaceae</taxon>
        <taxon>Chenopodioideae</taxon>
        <taxon>Atripliceae</taxon>
        <taxon>Chenopodium</taxon>
    </lineage>
</organism>
<dbReference type="PROSITE" id="PS51257">
    <property type="entry name" value="PROKAR_LIPOPROTEIN"/>
    <property type="match status" value="1"/>
</dbReference>
<evidence type="ECO:0000313" key="2">
    <source>
        <dbReference type="EnsemblPlants" id="AUR62039190-RA:cds"/>
    </source>
</evidence>
<accession>A0A803N237</accession>
<dbReference type="Proteomes" id="UP000596660">
    <property type="component" value="Unplaced"/>
</dbReference>
<proteinExistence type="predicted"/>
<evidence type="ECO:0000256" key="1">
    <source>
        <dbReference type="SAM" id="SignalP"/>
    </source>
</evidence>
<feature type="chain" id="PRO_5030738298" description="Phytocyanin domain-containing protein" evidence="1">
    <location>
        <begin position="23"/>
        <end position="79"/>
    </location>
</feature>
<keyword evidence="1" id="KW-0732">Signal</keyword>
<feature type="signal peptide" evidence="1">
    <location>
        <begin position="1"/>
        <end position="22"/>
    </location>
</feature>
<dbReference type="EnsemblPlants" id="AUR62039190-RA">
    <property type="protein sequence ID" value="AUR62039190-RA:cds"/>
    <property type="gene ID" value="AUR62039190"/>
</dbReference>
<reference evidence="2" key="2">
    <citation type="submission" date="2021-03" db="UniProtKB">
        <authorList>
            <consortium name="EnsemblPlants"/>
        </authorList>
    </citation>
    <scope>IDENTIFICATION</scope>
</reference>
<protein>
    <recommendedName>
        <fullName evidence="4">Phytocyanin domain-containing protein</fullName>
    </recommendedName>
</protein>
<reference evidence="2" key="1">
    <citation type="journal article" date="2017" name="Nature">
        <title>The genome of Chenopodium quinoa.</title>
        <authorList>
            <person name="Jarvis D.E."/>
            <person name="Ho Y.S."/>
            <person name="Lightfoot D.J."/>
            <person name="Schmoeckel S.M."/>
            <person name="Li B."/>
            <person name="Borm T.J.A."/>
            <person name="Ohyanagi H."/>
            <person name="Mineta K."/>
            <person name="Michell C.T."/>
            <person name="Saber N."/>
            <person name="Kharbatia N.M."/>
            <person name="Rupper R.R."/>
            <person name="Sharp A.R."/>
            <person name="Dally N."/>
            <person name="Boughton B.A."/>
            <person name="Woo Y.H."/>
            <person name="Gao G."/>
            <person name="Schijlen E.G.W.M."/>
            <person name="Guo X."/>
            <person name="Momin A.A."/>
            <person name="Negrao S."/>
            <person name="Al-Babili S."/>
            <person name="Gehring C."/>
            <person name="Roessner U."/>
            <person name="Jung C."/>
            <person name="Murphy K."/>
            <person name="Arold S.T."/>
            <person name="Gojobori T."/>
            <person name="van der Linden C.G."/>
            <person name="van Loo E.N."/>
            <person name="Jellen E.N."/>
            <person name="Maughan P.J."/>
            <person name="Tester M."/>
        </authorList>
    </citation>
    <scope>NUCLEOTIDE SEQUENCE [LARGE SCALE GENOMIC DNA]</scope>
    <source>
        <strain evidence="2">cv. PI 614886</strain>
    </source>
</reference>
<keyword evidence="3" id="KW-1185">Reference proteome</keyword>
<evidence type="ECO:0000313" key="3">
    <source>
        <dbReference type="Proteomes" id="UP000596660"/>
    </source>
</evidence>